<keyword evidence="1" id="KW-0732">Signal</keyword>
<reference evidence="2" key="1">
    <citation type="journal article" date="2020" name="Stud. Mycol.">
        <title>101 Dothideomycetes genomes: a test case for predicting lifestyles and emergence of pathogens.</title>
        <authorList>
            <person name="Haridas S."/>
            <person name="Albert R."/>
            <person name="Binder M."/>
            <person name="Bloem J."/>
            <person name="Labutti K."/>
            <person name="Salamov A."/>
            <person name="Andreopoulos B."/>
            <person name="Baker S."/>
            <person name="Barry K."/>
            <person name="Bills G."/>
            <person name="Bluhm B."/>
            <person name="Cannon C."/>
            <person name="Castanera R."/>
            <person name="Culley D."/>
            <person name="Daum C."/>
            <person name="Ezra D."/>
            <person name="Gonzalez J."/>
            <person name="Henrissat B."/>
            <person name="Kuo A."/>
            <person name="Liang C."/>
            <person name="Lipzen A."/>
            <person name="Lutzoni F."/>
            <person name="Magnuson J."/>
            <person name="Mondo S."/>
            <person name="Nolan M."/>
            <person name="Ohm R."/>
            <person name="Pangilinan J."/>
            <person name="Park H.-J."/>
            <person name="Ramirez L."/>
            <person name="Alfaro M."/>
            <person name="Sun H."/>
            <person name="Tritt A."/>
            <person name="Yoshinaga Y."/>
            <person name="Zwiers L.-H."/>
            <person name="Turgeon B."/>
            <person name="Goodwin S."/>
            <person name="Spatafora J."/>
            <person name="Crous P."/>
            <person name="Grigoriev I."/>
        </authorList>
    </citation>
    <scope>NUCLEOTIDE SEQUENCE</scope>
    <source>
        <strain evidence="2">CBS 473.64</strain>
    </source>
</reference>
<dbReference type="OrthoDB" id="3917128at2759"/>
<evidence type="ECO:0000256" key="1">
    <source>
        <dbReference type="SAM" id="SignalP"/>
    </source>
</evidence>
<gene>
    <name evidence="2" type="ORF">P280DRAFT_473989</name>
</gene>
<evidence type="ECO:0000313" key="3">
    <source>
        <dbReference type="Proteomes" id="UP000799753"/>
    </source>
</evidence>
<feature type="chain" id="PRO_5025687370" evidence="1">
    <location>
        <begin position="19"/>
        <end position="377"/>
    </location>
</feature>
<dbReference type="EMBL" id="MU006809">
    <property type="protein sequence ID" value="KAF2635279.1"/>
    <property type="molecule type" value="Genomic_DNA"/>
</dbReference>
<evidence type="ECO:0000313" key="2">
    <source>
        <dbReference type="EMBL" id="KAF2635279.1"/>
    </source>
</evidence>
<dbReference type="AlphaFoldDB" id="A0A6A6RIB8"/>
<feature type="signal peptide" evidence="1">
    <location>
        <begin position="1"/>
        <end position="18"/>
    </location>
</feature>
<sequence>MIPTLVLAVSFLAATVTANSEIIWLQPQQAAVVKVVTPGYALWVMDKNNPESPALYRDEDESYWQTSDPGAVLLNISMSPNKHTLFINGQAIMPLEDSNRPPRISANQVHADTSMQTVRTSAASGLLRGELDQEELQHRSFLELDYDRLIEADPETGPYRAHQPTLRFRIMGIGAYTKDTILDLQDQEVLHITLNDTNGGISLDAKRSYAITQIELKSVAESYGGVHRGPEEDVERECTSKSWACPDTGLYTPVAPYYRFIWRKKFDQYGRIGSTRHMVMGKVYEIEERVGLDMLKQYAILFAAGLIALASWGAYTRLNSEDSARTAAVKSLKKKAEGIKYADDAEDDEWIAEHSKDVGTELTDKEVQQLNYIIPEE</sequence>
<proteinExistence type="predicted"/>
<name>A0A6A6RIB8_9PLEO</name>
<keyword evidence="3" id="KW-1185">Reference proteome</keyword>
<organism evidence="2 3">
    <name type="scientific">Massarina eburnea CBS 473.64</name>
    <dbReference type="NCBI Taxonomy" id="1395130"/>
    <lineage>
        <taxon>Eukaryota</taxon>
        <taxon>Fungi</taxon>
        <taxon>Dikarya</taxon>
        <taxon>Ascomycota</taxon>
        <taxon>Pezizomycotina</taxon>
        <taxon>Dothideomycetes</taxon>
        <taxon>Pleosporomycetidae</taxon>
        <taxon>Pleosporales</taxon>
        <taxon>Massarineae</taxon>
        <taxon>Massarinaceae</taxon>
        <taxon>Massarina</taxon>
    </lineage>
</organism>
<accession>A0A6A6RIB8</accession>
<dbReference type="Proteomes" id="UP000799753">
    <property type="component" value="Unassembled WGS sequence"/>
</dbReference>
<protein>
    <submittedName>
        <fullName evidence="2">Uncharacterized protein</fullName>
    </submittedName>
</protein>